<organism evidence="1 2">
    <name type="scientific">[Candida] jaroonii</name>
    <dbReference type="NCBI Taxonomy" id="467808"/>
    <lineage>
        <taxon>Eukaryota</taxon>
        <taxon>Fungi</taxon>
        <taxon>Dikarya</taxon>
        <taxon>Ascomycota</taxon>
        <taxon>Saccharomycotina</taxon>
        <taxon>Pichiomycetes</taxon>
        <taxon>Debaryomycetaceae</taxon>
        <taxon>Yamadazyma</taxon>
    </lineage>
</organism>
<evidence type="ECO:0000313" key="2">
    <source>
        <dbReference type="Proteomes" id="UP001152531"/>
    </source>
</evidence>
<dbReference type="EMBL" id="CALSDN010000003">
    <property type="protein sequence ID" value="CAH6720074.1"/>
    <property type="molecule type" value="Genomic_DNA"/>
</dbReference>
<protein>
    <submittedName>
        <fullName evidence="1">Uncharacterized protein</fullName>
    </submittedName>
</protein>
<accession>A0ACA9Y4Z5</accession>
<sequence>MSINFFKGYASNELFPTKEMEESYKKVIHVDLKPFDDDKNNQNPLNYGTDPGNLTTRKEISKFMNQYFDRPASDPDCFNLTNGASFGMGMILNKCTKKEYTERVFIVSPCYYLANFCFLDYGYKDQIKSINETPGGEYEIDLKALENELKVVGEFGEEFYHDPLRGKERIYKSIIYIVPSYSNPGGLTYSMKTRTKLIELARKYNMLIICDDVYDLLTYDNVVLPRLVYMDRDTTNDEYGNVVSNSSTSKILAPGLRFGWHETATPKLATQLSQEGCVKSGGTPSQLNSCVVENLMATGELSKIVDNYKSHYNERAKVMIDCILKYLPEDTKYYGGGGGYFVWTQFNDKYDIPKMIDDLGEKGVILAGGNNFEVYNNTQGWNNCIRLCLSFLTSEQIVEGFKIWSELFEDHKYIKVT</sequence>
<evidence type="ECO:0000313" key="1">
    <source>
        <dbReference type="EMBL" id="CAH6720074.1"/>
    </source>
</evidence>
<keyword evidence="2" id="KW-1185">Reference proteome</keyword>
<name>A0ACA9Y4Z5_9ASCO</name>
<comment type="caution">
    <text evidence="1">The sequence shown here is derived from an EMBL/GenBank/DDBJ whole genome shotgun (WGS) entry which is preliminary data.</text>
</comment>
<dbReference type="Proteomes" id="UP001152531">
    <property type="component" value="Unassembled WGS sequence"/>
</dbReference>
<gene>
    <name evidence="1" type="ORF">CLIB1444_03S03818</name>
</gene>
<reference evidence="1" key="1">
    <citation type="submission" date="2022-06" db="EMBL/GenBank/DDBJ databases">
        <authorList>
            <person name="Legras J.-L."/>
            <person name="Devillers H."/>
            <person name="Grondin C."/>
        </authorList>
    </citation>
    <scope>NUCLEOTIDE SEQUENCE</scope>
    <source>
        <strain evidence="1">CLIB 1444</strain>
    </source>
</reference>
<proteinExistence type="predicted"/>